<proteinExistence type="predicted"/>
<protein>
    <submittedName>
        <fullName evidence="2">Putative amidase</fullName>
        <ecNumber evidence="2">3.5.1.4</ecNumber>
    </submittedName>
</protein>
<dbReference type="InterPro" id="IPR000120">
    <property type="entry name" value="Amidase"/>
</dbReference>
<dbReference type="AlphaFoldDB" id="A0A0P0REQ5"/>
<evidence type="ECO:0000313" key="2">
    <source>
        <dbReference type="EMBL" id="ALL66907.1"/>
    </source>
</evidence>
<gene>
    <name evidence="2" type="ORF">K788_0003138</name>
</gene>
<dbReference type="KEGG" id="bcai:K788_0003138"/>
<dbReference type="PANTHER" id="PTHR11895:SF151">
    <property type="entry name" value="GLUTAMYL-TRNA(GLN) AMIDOTRANSFERASE SUBUNIT A"/>
    <property type="match status" value="1"/>
</dbReference>
<dbReference type="EC" id="3.5.1.4" evidence="2"/>
<dbReference type="PANTHER" id="PTHR11895">
    <property type="entry name" value="TRANSAMIDASE"/>
    <property type="match status" value="1"/>
</dbReference>
<keyword evidence="2" id="KW-0378">Hydrolase</keyword>
<accession>A0A0P0REQ5</accession>
<organism evidence="2 3">
    <name type="scientific">Paraburkholderia caribensis MBA4</name>
    <dbReference type="NCBI Taxonomy" id="1323664"/>
    <lineage>
        <taxon>Bacteria</taxon>
        <taxon>Pseudomonadati</taxon>
        <taxon>Pseudomonadota</taxon>
        <taxon>Betaproteobacteria</taxon>
        <taxon>Burkholderiales</taxon>
        <taxon>Burkholderiaceae</taxon>
        <taxon>Paraburkholderia</taxon>
    </lineage>
</organism>
<reference evidence="2 3" key="1">
    <citation type="journal article" date="2014" name="Genome Announc.">
        <title>Draft Genome Sequence of the Haloacid-Degrading Burkholderia caribensis Strain MBA4.</title>
        <authorList>
            <person name="Pan Y."/>
            <person name="Kong K.F."/>
            <person name="Tsang J.S."/>
        </authorList>
    </citation>
    <scope>NUCLEOTIDE SEQUENCE [LARGE SCALE GENOMIC DNA]</scope>
    <source>
        <strain evidence="2 3">MBA4</strain>
    </source>
</reference>
<dbReference type="SUPFAM" id="SSF75304">
    <property type="entry name" value="Amidase signature (AS) enzymes"/>
    <property type="match status" value="1"/>
</dbReference>
<evidence type="ECO:0000313" key="3">
    <source>
        <dbReference type="Proteomes" id="UP000019146"/>
    </source>
</evidence>
<dbReference type="GO" id="GO:0004040">
    <property type="term" value="F:amidase activity"/>
    <property type="evidence" value="ECO:0007669"/>
    <property type="project" value="UniProtKB-EC"/>
</dbReference>
<dbReference type="Pfam" id="PF01425">
    <property type="entry name" value="Amidase"/>
    <property type="match status" value="1"/>
</dbReference>
<name>A0A0P0REQ5_9BURK</name>
<dbReference type="Gene3D" id="3.90.1300.10">
    <property type="entry name" value="Amidase signature (AS) domain"/>
    <property type="match status" value="1"/>
</dbReference>
<sequence>MRECFEWKCNMTEATPSFVTELIGQRGNAAASRARLDAAIARADALEPTLHAFTYRPEAYAEPDACAPLAGLPVGVKDLIDTIDMPTAYGSPIYRDHRPQADAAIVTKLRQYGALVFGKTVTTEFAWRQPGPTVNPWGHTHTPGGSSSGSAAAVGAGIVPLALGTQTVGSVIRPAAYCGVVGYKPSYGSIARDGVHPLAASLDHIGFLAQSVETAALAHALFVAGRPEAIDSVENWQAWFAPLASPPRLGVVRTPFDARLPDAQQASFEASLAQLRAAGAEVVEIGFGADLAQIVDALQVILRVEAWHAVGPVSEYHRAQLSQHMQALIDEGAAMPEARYRDALALQSALRAESAALLAGCDALVSVPAAGAAPEGLDDTGDPVFCAPWSLLGVPAVTVPSGWTARGLPLGFQIVGAFGEDLAVLRTAAWVEAAIGAKRDLPLDARNESAA</sequence>
<evidence type="ECO:0000259" key="1">
    <source>
        <dbReference type="Pfam" id="PF01425"/>
    </source>
</evidence>
<dbReference type="InterPro" id="IPR036928">
    <property type="entry name" value="AS_sf"/>
</dbReference>
<dbReference type="EMBL" id="CP012747">
    <property type="protein sequence ID" value="ALL66907.1"/>
    <property type="molecule type" value="Genomic_DNA"/>
</dbReference>
<dbReference type="InterPro" id="IPR023631">
    <property type="entry name" value="Amidase_dom"/>
</dbReference>
<dbReference type="Proteomes" id="UP000019146">
    <property type="component" value="Chromosome 2"/>
</dbReference>
<feature type="domain" description="Amidase" evidence="1">
    <location>
        <begin position="58"/>
        <end position="425"/>
    </location>
</feature>